<name>A0A8S5N586_9CAUD</name>
<evidence type="ECO:0000313" key="1">
    <source>
        <dbReference type="EMBL" id="DAD89426.1"/>
    </source>
</evidence>
<reference evidence="1" key="1">
    <citation type="journal article" date="2021" name="Proc. Natl. Acad. Sci. U.S.A.">
        <title>A Catalog of Tens of Thousands of Viruses from Human Metagenomes Reveals Hidden Associations with Chronic Diseases.</title>
        <authorList>
            <person name="Tisza M.J."/>
            <person name="Buck C.B."/>
        </authorList>
    </citation>
    <scope>NUCLEOTIDE SEQUENCE</scope>
    <source>
        <strain evidence="1">CtiJY10</strain>
    </source>
</reference>
<protein>
    <submittedName>
        <fullName evidence="1">Uncharacterized protein</fullName>
    </submittedName>
</protein>
<accession>A0A8S5N586</accession>
<organism evidence="1">
    <name type="scientific">Podoviridae sp. ctiJY10</name>
    <dbReference type="NCBI Taxonomy" id="2826572"/>
    <lineage>
        <taxon>Viruses</taxon>
        <taxon>Duplodnaviria</taxon>
        <taxon>Heunggongvirae</taxon>
        <taxon>Uroviricota</taxon>
        <taxon>Caudoviricetes</taxon>
    </lineage>
</organism>
<sequence>MNFTEFFDDSTQLPTPVRNKTCYTDLHNILKYFLYIDTYAVKVENWPHNSMFSARASIYRTIKRFNMPIRVRIINNELYLINTLKEDNKHANS</sequence>
<proteinExistence type="predicted"/>
<dbReference type="EMBL" id="BK015060">
    <property type="protein sequence ID" value="DAD89426.1"/>
    <property type="molecule type" value="Genomic_DNA"/>
</dbReference>